<feature type="domain" description="Fatty acid desaturase" evidence="2">
    <location>
        <begin position="83"/>
        <end position="321"/>
    </location>
</feature>
<dbReference type="GO" id="GO:0008610">
    <property type="term" value="P:lipid biosynthetic process"/>
    <property type="evidence" value="ECO:0007669"/>
    <property type="project" value="UniProtKB-ARBA"/>
</dbReference>
<dbReference type="PANTHER" id="PTHR19353">
    <property type="entry name" value="FATTY ACID DESATURASE 2"/>
    <property type="match status" value="1"/>
</dbReference>
<dbReference type="PANTHER" id="PTHR19353:SF19">
    <property type="entry name" value="DELTA(5) FATTY ACID DESATURASE C-RELATED"/>
    <property type="match status" value="1"/>
</dbReference>
<dbReference type="CDD" id="cd03511">
    <property type="entry name" value="Rhizopine-oxygenase-like"/>
    <property type="match status" value="1"/>
</dbReference>
<dbReference type="InterPro" id="IPR039393">
    <property type="entry name" value="Rhizopine-oxygenase-like"/>
</dbReference>
<dbReference type="EMBL" id="FMYQ01000040">
    <property type="protein sequence ID" value="SDE28272.1"/>
    <property type="molecule type" value="Genomic_DNA"/>
</dbReference>
<keyword evidence="1" id="KW-0472">Membrane</keyword>
<dbReference type="STRING" id="416944.SAMN05421548_14027"/>
<dbReference type="GO" id="GO:0016020">
    <property type="term" value="C:membrane"/>
    <property type="evidence" value="ECO:0007669"/>
    <property type="project" value="TreeGrafter"/>
</dbReference>
<dbReference type="AlphaFoldDB" id="A0A1G7BMZ6"/>
<dbReference type="Pfam" id="PF00487">
    <property type="entry name" value="FA_desaturase"/>
    <property type="match status" value="1"/>
</dbReference>
<dbReference type="Proteomes" id="UP000198908">
    <property type="component" value="Unassembled WGS sequence"/>
</dbReference>
<dbReference type="RefSeq" id="WP_092005343.1">
    <property type="nucleotide sequence ID" value="NZ_FMYQ01000040.1"/>
</dbReference>
<dbReference type="InterPro" id="IPR012171">
    <property type="entry name" value="Fatty_acid_desaturase"/>
</dbReference>
<feature type="transmembrane region" description="Helical" evidence="1">
    <location>
        <begin position="62"/>
        <end position="81"/>
    </location>
</feature>
<organism evidence="3 4">
    <name type="scientific">Paraburkholderia lycopersici</name>
    <dbReference type="NCBI Taxonomy" id="416944"/>
    <lineage>
        <taxon>Bacteria</taxon>
        <taxon>Pseudomonadati</taxon>
        <taxon>Pseudomonadota</taxon>
        <taxon>Betaproteobacteria</taxon>
        <taxon>Burkholderiales</taxon>
        <taxon>Burkholderiaceae</taxon>
        <taxon>Paraburkholderia</taxon>
    </lineage>
</organism>
<protein>
    <submittedName>
        <fullName evidence="3">Fatty acid desaturase</fullName>
    </submittedName>
</protein>
<accession>A0A1G7BMZ6</accession>
<name>A0A1G7BMZ6_9BURK</name>
<keyword evidence="4" id="KW-1185">Reference proteome</keyword>
<keyword evidence="1" id="KW-0812">Transmembrane</keyword>
<gene>
    <name evidence="3" type="ORF">SAMN05421548_14027</name>
</gene>
<evidence type="ECO:0000256" key="1">
    <source>
        <dbReference type="SAM" id="Phobius"/>
    </source>
</evidence>
<proteinExistence type="predicted"/>
<dbReference type="OrthoDB" id="9800167at2"/>
<dbReference type="GO" id="GO:0016717">
    <property type="term" value="F:oxidoreductase activity, acting on paired donors, with oxidation of a pair of donors resulting in the reduction of molecular oxygen to two molecules of water"/>
    <property type="evidence" value="ECO:0007669"/>
    <property type="project" value="TreeGrafter"/>
</dbReference>
<keyword evidence="1" id="KW-1133">Transmembrane helix</keyword>
<evidence type="ECO:0000313" key="3">
    <source>
        <dbReference type="EMBL" id="SDE28272.1"/>
    </source>
</evidence>
<evidence type="ECO:0000313" key="4">
    <source>
        <dbReference type="Proteomes" id="UP000198908"/>
    </source>
</evidence>
<reference evidence="4" key="1">
    <citation type="submission" date="2016-09" db="EMBL/GenBank/DDBJ databases">
        <authorList>
            <person name="Varghese N."/>
            <person name="Submissions S."/>
        </authorList>
    </citation>
    <scope>NUCLEOTIDE SEQUENCE [LARGE SCALE GENOMIC DNA]</scope>
    <source>
        <strain evidence="4">TNe-862</strain>
    </source>
</reference>
<feature type="transmembrane region" description="Helical" evidence="1">
    <location>
        <begin position="218"/>
        <end position="242"/>
    </location>
</feature>
<sequence>MADQQTHAYAPHHADYRLVGGAGERARAAGLVNADWYRCAVPRPMMKQLMQRSDARAIRDTAIWYAAIVASGVLAGLLWHAHSWWAIPAFLLYGTLYCSPADSRWHEAGHGTAFRTRWMNDVLYQIASFQVFRCATIWRWSHARHHTDTLVVGRDPEIAAPRPTDWLSLALNVFALKHVSRELPRMFGAACGRLGVQEQSFVPASEWPKAIREARLSLFAYAVVIGSCIGFRTILPLLYIGLPSLYGAWLYLYFGLTQHAGMPENVLDHRRNCRTVMMNPVFRFLYWNMNYHVEHHMFPMIPFHALPRLHEVVKADMPPAYRSSLAAYAEIIPALVRQTRDPSYHVVRPVPGHAEA</sequence>
<evidence type="ECO:0000259" key="2">
    <source>
        <dbReference type="Pfam" id="PF00487"/>
    </source>
</evidence>
<feature type="transmembrane region" description="Helical" evidence="1">
    <location>
        <begin position="248"/>
        <end position="267"/>
    </location>
</feature>
<dbReference type="InterPro" id="IPR005804">
    <property type="entry name" value="FA_desaturase_dom"/>
</dbReference>